<organism evidence="1">
    <name type="scientific">Brevibacillus laterosporus</name>
    <name type="common">Bacillus laterosporus</name>
    <dbReference type="NCBI Taxonomy" id="1465"/>
    <lineage>
        <taxon>Bacteria</taxon>
        <taxon>Bacillati</taxon>
        <taxon>Bacillota</taxon>
        <taxon>Bacilli</taxon>
        <taxon>Bacillales</taxon>
        <taxon>Paenibacillaceae</taxon>
        <taxon>Brevibacillus</taxon>
    </lineage>
</organism>
<geneLocation type="plasmid" evidence="1">
    <name>unnamed1</name>
</geneLocation>
<name>A0A0F6Y0A5_BRELA</name>
<accession>A0A0F6Y0A5</accession>
<dbReference type="RefSeq" id="WP_031414193.1">
    <property type="nucleotide sequence ID" value="NZ_CP011075.1"/>
</dbReference>
<dbReference type="EMBL" id="CP011075">
    <property type="protein sequence ID" value="AKF95186.1"/>
    <property type="molecule type" value="Genomic_DNA"/>
</dbReference>
<sequence length="110" mass="11990">MPQPYSVRVFYPRQMGRSAKNINMQGVNITNTSVVLISAAQFIRGGPLFNQNARLTVHGPDVYVTNISPHGPEGGPDGGVEFMLHVNSNTPIDVAVTISVFGSFDNWLIF</sequence>
<gene>
    <name evidence="1" type="ORF">EX87_16180</name>
</gene>
<protein>
    <submittedName>
        <fullName evidence="1">Uncharacterized protein</fullName>
    </submittedName>
</protein>
<keyword evidence="1" id="KW-0614">Plasmid</keyword>
<evidence type="ECO:0000313" key="1">
    <source>
        <dbReference type="EMBL" id="AKF95186.1"/>
    </source>
</evidence>
<dbReference type="AlphaFoldDB" id="A0A0F6Y0A5"/>
<reference evidence="1" key="1">
    <citation type="submission" date="2015-03" db="EMBL/GenBank/DDBJ databases">
        <title>MIGS Cultured Bacterial/Archaeal sample from Brevibacillus laterosporus.</title>
        <authorList>
            <person name="Zeng D."/>
            <person name="Zhu L."/>
            <person name="Dong G."/>
            <person name="Ye W."/>
            <person name="Ren D."/>
            <person name="Wu L."/>
            <person name="Xu J."/>
            <person name="Li G."/>
            <person name="Guo L."/>
        </authorList>
    </citation>
    <scope>NUCLEOTIDE SEQUENCE</scope>
    <source>
        <strain evidence="1">B9</strain>
        <plasmid evidence="1">unnamed1</plasmid>
    </source>
</reference>
<proteinExistence type="predicted"/>